<accession>A0A0A9H319</accession>
<sequence length="60" mass="6725">MDLSLIRWLHILQTALLLFLGSMPSMGARSFQTLVPGRRRKLLRQSRTPLWPGLCGGSSC</sequence>
<reference evidence="2" key="2">
    <citation type="journal article" date="2015" name="Data Brief">
        <title>Shoot transcriptome of the giant reed, Arundo donax.</title>
        <authorList>
            <person name="Barrero R.A."/>
            <person name="Guerrero F.D."/>
            <person name="Moolhuijzen P."/>
            <person name="Goolsby J.A."/>
            <person name="Tidwell J."/>
            <person name="Bellgard S.E."/>
            <person name="Bellgard M.I."/>
        </authorList>
    </citation>
    <scope>NUCLEOTIDE SEQUENCE</scope>
    <source>
        <tissue evidence="2">Shoot tissue taken approximately 20 cm above the soil surface</tissue>
    </source>
</reference>
<feature type="signal peptide" evidence="1">
    <location>
        <begin position="1"/>
        <end position="27"/>
    </location>
</feature>
<organism evidence="2">
    <name type="scientific">Arundo donax</name>
    <name type="common">Giant reed</name>
    <name type="synonym">Donax arundinaceus</name>
    <dbReference type="NCBI Taxonomy" id="35708"/>
    <lineage>
        <taxon>Eukaryota</taxon>
        <taxon>Viridiplantae</taxon>
        <taxon>Streptophyta</taxon>
        <taxon>Embryophyta</taxon>
        <taxon>Tracheophyta</taxon>
        <taxon>Spermatophyta</taxon>
        <taxon>Magnoliopsida</taxon>
        <taxon>Liliopsida</taxon>
        <taxon>Poales</taxon>
        <taxon>Poaceae</taxon>
        <taxon>PACMAD clade</taxon>
        <taxon>Arundinoideae</taxon>
        <taxon>Arundineae</taxon>
        <taxon>Arundo</taxon>
    </lineage>
</organism>
<proteinExistence type="predicted"/>
<keyword evidence="1" id="KW-0732">Signal</keyword>
<dbReference type="EMBL" id="GBRH01168650">
    <property type="protein sequence ID" value="JAE29246.1"/>
    <property type="molecule type" value="Transcribed_RNA"/>
</dbReference>
<feature type="chain" id="PRO_5002065329" evidence="1">
    <location>
        <begin position="28"/>
        <end position="60"/>
    </location>
</feature>
<dbReference type="AlphaFoldDB" id="A0A0A9H319"/>
<name>A0A0A9H319_ARUDO</name>
<protein>
    <submittedName>
        <fullName evidence="2">Uncharacterized protein</fullName>
    </submittedName>
</protein>
<reference evidence="2" key="1">
    <citation type="submission" date="2014-09" db="EMBL/GenBank/DDBJ databases">
        <authorList>
            <person name="Magalhaes I.L.F."/>
            <person name="Oliveira U."/>
            <person name="Santos F.R."/>
            <person name="Vidigal T.H.D.A."/>
            <person name="Brescovit A.D."/>
            <person name="Santos A.J."/>
        </authorList>
    </citation>
    <scope>NUCLEOTIDE SEQUENCE</scope>
    <source>
        <tissue evidence="2">Shoot tissue taken approximately 20 cm above the soil surface</tissue>
    </source>
</reference>
<evidence type="ECO:0000256" key="1">
    <source>
        <dbReference type="SAM" id="SignalP"/>
    </source>
</evidence>
<evidence type="ECO:0000313" key="2">
    <source>
        <dbReference type="EMBL" id="JAE29246.1"/>
    </source>
</evidence>